<comment type="subcellular location">
    <subcellularLocation>
        <location evidence="1">Cell membrane</location>
        <topology evidence="1">Multi-pass membrane protein</topology>
    </subcellularLocation>
</comment>
<sequence length="342" mass="38323">MNVDNPLIRLFRSKIYTAITLFFLLLCIGVLGFRIIADYEWIDALYMTVITMTTVGFAEVNPLDVNAKIFTIFLILASVVIVGYAISIITEYILSRNNFDDIKQRKMQKKIDAMTNHIIICGYGRNGKQAAKKLLAYKKSFVVIERDKEVIEKFQEDDIPFIFGNANEDDILLDAGIKRASTLISALPSDADNLFVVLSARQMKKDLVIISRASQETSYNKLKLAGANNVILPDRIGGDHMASLVVIPDLIEFIDNLGIVGERNINIEEVKVELLYDASEEKTIRDLDLRKKTGCTVIGFKGSKGEYIVNPEADTKLIPGSKIIVLGRPEQIHKLNSEYNIA</sequence>
<dbReference type="InterPro" id="IPR006037">
    <property type="entry name" value="RCK_C"/>
</dbReference>
<feature type="transmembrane region" description="Helical" evidence="2">
    <location>
        <begin position="69"/>
        <end position="94"/>
    </location>
</feature>
<protein>
    <submittedName>
        <fullName evidence="5">NAD-binding protein</fullName>
    </submittedName>
</protein>
<dbReference type="InterPro" id="IPR036721">
    <property type="entry name" value="RCK_C_sf"/>
</dbReference>
<comment type="caution">
    <text evidence="5">The sequence shown here is derived from an EMBL/GenBank/DDBJ whole genome shotgun (WGS) entry which is preliminary data.</text>
</comment>
<feature type="transmembrane region" description="Helical" evidence="2">
    <location>
        <begin position="15"/>
        <end position="37"/>
    </location>
</feature>
<dbReference type="RefSeq" id="WP_186843921.1">
    <property type="nucleotide sequence ID" value="NZ_JACOME010000001.1"/>
</dbReference>
<dbReference type="InterPro" id="IPR013099">
    <property type="entry name" value="K_chnl_dom"/>
</dbReference>
<dbReference type="SUPFAM" id="SSF81324">
    <property type="entry name" value="Voltage-gated potassium channels"/>
    <property type="match status" value="1"/>
</dbReference>
<dbReference type="EMBL" id="JACOME010000001">
    <property type="protein sequence ID" value="MBC3844774.1"/>
    <property type="molecule type" value="Genomic_DNA"/>
</dbReference>
<dbReference type="Gene3D" id="3.40.50.720">
    <property type="entry name" value="NAD(P)-binding Rossmann-like Domain"/>
    <property type="match status" value="1"/>
</dbReference>
<dbReference type="PANTHER" id="PTHR43833">
    <property type="entry name" value="POTASSIUM CHANNEL PROTEIN 2-RELATED-RELATED"/>
    <property type="match status" value="1"/>
</dbReference>
<evidence type="ECO:0000256" key="1">
    <source>
        <dbReference type="ARBA" id="ARBA00004651"/>
    </source>
</evidence>
<gene>
    <name evidence="5" type="ORF">H6H04_00140</name>
</gene>
<dbReference type="SUPFAM" id="SSF51735">
    <property type="entry name" value="NAD(P)-binding Rossmann-fold domains"/>
    <property type="match status" value="1"/>
</dbReference>
<keyword evidence="2" id="KW-0812">Transmembrane</keyword>
<dbReference type="Pfam" id="PF02254">
    <property type="entry name" value="TrkA_N"/>
    <property type="match status" value="1"/>
</dbReference>
<dbReference type="InterPro" id="IPR003148">
    <property type="entry name" value="RCK_N"/>
</dbReference>
<keyword evidence="2" id="KW-0472">Membrane</keyword>
<keyword evidence="6" id="KW-1185">Reference proteome</keyword>
<evidence type="ECO:0000259" key="3">
    <source>
        <dbReference type="PROSITE" id="PS51201"/>
    </source>
</evidence>
<keyword evidence="2" id="KW-1133">Transmembrane helix</keyword>
<evidence type="ECO:0000313" key="6">
    <source>
        <dbReference type="Proteomes" id="UP000607435"/>
    </source>
</evidence>
<dbReference type="Pfam" id="PF07885">
    <property type="entry name" value="Ion_trans_2"/>
    <property type="match status" value="1"/>
</dbReference>
<dbReference type="SUPFAM" id="SSF116726">
    <property type="entry name" value="TrkA C-terminal domain-like"/>
    <property type="match status" value="1"/>
</dbReference>
<dbReference type="Gene3D" id="3.30.70.1450">
    <property type="entry name" value="Regulator of K+ conductance, C-terminal domain"/>
    <property type="match status" value="1"/>
</dbReference>
<dbReference type="InterPro" id="IPR050721">
    <property type="entry name" value="Trk_Ktr_HKT_K-transport"/>
</dbReference>
<organism evidence="5 6">
    <name type="scientific">Winogradskyella echinorum</name>
    <dbReference type="NCBI Taxonomy" id="538189"/>
    <lineage>
        <taxon>Bacteria</taxon>
        <taxon>Pseudomonadati</taxon>
        <taxon>Bacteroidota</taxon>
        <taxon>Flavobacteriia</taxon>
        <taxon>Flavobacteriales</taxon>
        <taxon>Flavobacteriaceae</taxon>
        <taxon>Winogradskyella</taxon>
    </lineage>
</organism>
<feature type="domain" description="RCK C-terminal" evidence="4">
    <location>
        <begin position="255"/>
        <end position="341"/>
    </location>
</feature>
<dbReference type="Proteomes" id="UP000607435">
    <property type="component" value="Unassembled WGS sequence"/>
</dbReference>
<dbReference type="Gene3D" id="1.10.287.70">
    <property type="match status" value="1"/>
</dbReference>
<proteinExistence type="predicted"/>
<dbReference type="InterPro" id="IPR036291">
    <property type="entry name" value="NAD(P)-bd_dom_sf"/>
</dbReference>
<accession>A0ABR6XWI5</accession>
<feature type="domain" description="RCK N-terminal" evidence="3">
    <location>
        <begin position="115"/>
        <end position="232"/>
    </location>
</feature>
<feature type="transmembrane region" description="Helical" evidence="2">
    <location>
        <begin position="44"/>
        <end position="63"/>
    </location>
</feature>
<dbReference type="PANTHER" id="PTHR43833:SF9">
    <property type="entry name" value="POTASSIUM CHANNEL PROTEIN YUGO-RELATED"/>
    <property type="match status" value="1"/>
</dbReference>
<dbReference type="PROSITE" id="PS51201">
    <property type="entry name" value="RCK_N"/>
    <property type="match status" value="1"/>
</dbReference>
<reference evidence="5 6" key="1">
    <citation type="submission" date="2020-08" db="EMBL/GenBank/DDBJ databases">
        <title>Winogradskyella ouciana sp. nov., isolated from the hadal seawater of the Mariana Trench.</title>
        <authorList>
            <person name="He X."/>
        </authorList>
    </citation>
    <scope>NUCLEOTIDE SEQUENCE [LARGE SCALE GENOMIC DNA]</scope>
    <source>
        <strain evidence="5 6">KCTC 22026</strain>
    </source>
</reference>
<dbReference type="Pfam" id="PF02080">
    <property type="entry name" value="TrkA_C"/>
    <property type="match status" value="1"/>
</dbReference>
<dbReference type="PROSITE" id="PS51202">
    <property type="entry name" value="RCK_C"/>
    <property type="match status" value="1"/>
</dbReference>
<evidence type="ECO:0000259" key="4">
    <source>
        <dbReference type="PROSITE" id="PS51202"/>
    </source>
</evidence>
<evidence type="ECO:0000256" key="2">
    <source>
        <dbReference type="SAM" id="Phobius"/>
    </source>
</evidence>
<name>A0ABR6XWI5_9FLAO</name>
<evidence type="ECO:0000313" key="5">
    <source>
        <dbReference type="EMBL" id="MBC3844774.1"/>
    </source>
</evidence>